<dbReference type="Gene3D" id="1.25.40.20">
    <property type="entry name" value="Ankyrin repeat-containing domain"/>
    <property type="match status" value="1"/>
</dbReference>
<dbReference type="Proteomes" id="UP001428341">
    <property type="component" value="Unassembled WGS sequence"/>
</dbReference>
<evidence type="ECO:0000313" key="1">
    <source>
        <dbReference type="EMBL" id="KAK9183152.1"/>
    </source>
</evidence>
<gene>
    <name evidence="1" type="ORF">WN944_026301</name>
</gene>
<evidence type="ECO:0000313" key="2">
    <source>
        <dbReference type="Proteomes" id="UP001428341"/>
    </source>
</evidence>
<accession>A0AAP0LS91</accession>
<organism evidence="1 2">
    <name type="scientific">Citrus x changshan-huyou</name>
    <dbReference type="NCBI Taxonomy" id="2935761"/>
    <lineage>
        <taxon>Eukaryota</taxon>
        <taxon>Viridiplantae</taxon>
        <taxon>Streptophyta</taxon>
        <taxon>Embryophyta</taxon>
        <taxon>Tracheophyta</taxon>
        <taxon>Spermatophyta</taxon>
        <taxon>Magnoliopsida</taxon>
        <taxon>eudicotyledons</taxon>
        <taxon>Gunneridae</taxon>
        <taxon>Pentapetalae</taxon>
        <taxon>rosids</taxon>
        <taxon>malvids</taxon>
        <taxon>Sapindales</taxon>
        <taxon>Rutaceae</taxon>
        <taxon>Aurantioideae</taxon>
        <taxon>Citrus</taxon>
    </lineage>
</organism>
<sequence length="207" mass="22954">MTNNEKNTALHEAGFQKNVDVAKILREDLDCPYSANNYGQMALYVAVERASDETVLGLLEKYTSVSHMTARTERRLYMLQDDRNPHQDKGLGVFSPFSGITQFLFRGRDGDESAPISSSSHHSLVVCCVFGGRAAQLVTLLVNSLAHSVYLAIVSVQEAVLSFKVEGLRNLLENNPLARVLQMRGMPREALLCLLLSIHMNSMQGQL</sequence>
<dbReference type="SUPFAM" id="SSF48403">
    <property type="entry name" value="Ankyrin repeat"/>
    <property type="match status" value="1"/>
</dbReference>
<dbReference type="AlphaFoldDB" id="A0AAP0LS91"/>
<keyword evidence="2" id="KW-1185">Reference proteome</keyword>
<proteinExistence type="predicted"/>
<reference evidence="1 2" key="1">
    <citation type="submission" date="2024-05" db="EMBL/GenBank/DDBJ databases">
        <title>Haplotype-resolved chromosome-level genome assembly of Huyou (Citrus changshanensis).</title>
        <authorList>
            <person name="Miao C."/>
            <person name="Chen W."/>
            <person name="Wu Y."/>
            <person name="Wang L."/>
            <person name="Zhao S."/>
            <person name="Grierson D."/>
            <person name="Xu C."/>
            <person name="Chen K."/>
        </authorList>
    </citation>
    <scope>NUCLEOTIDE SEQUENCE [LARGE SCALE GENOMIC DNA]</scope>
    <source>
        <strain evidence="1">01-14</strain>
        <tissue evidence="1">Leaf</tissue>
    </source>
</reference>
<protein>
    <submittedName>
        <fullName evidence="1">Uncharacterized protein</fullName>
    </submittedName>
</protein>
<comment type="caution">
    <text evidence="1">The sequence shown here is derived from an EMBL/GenBank/DDBJ whole genome shotgun (WGS) entry which is preliminary data.</text>
</comment>
<dbReference type="EMBL" id="JBCGBO010000024">
    <property type="protein sequence ID" value="KAK9183152.1"/>
    <property type="molecule type" value="Genomic_DNA"/>
</dbReference>
<name>A0AAP0LS91_9ROSI</name>
<dbReference type="InterPro" id="IPR036770">
    <property type="entry name" value="Ankyrin_rpt-contain_sf"/>
</dbReference>